<dbReference type="RefSeq" id="WP_141424295.1">
    <property type="nucleotide sequence ID" value="NZ_JASPFB010000010.1"/>
</dbReference>
<dbReference type="Pfam" id="PF00271">
    <property type="entry name" value="Helicase_C"/>
    <property type="match status" value="1"/>
</dbReference>
<dbReference type="GO" id="GO:0003678">
    <property type="term" value="F:DNA helicase activity"/>
    <property type="evidence" value="ECO:0007669"/>
    <property type="project" value="TreeGrafter"/>
</dbReference>
<dbReference type="Pfam" id="PF02559">
    <property type="entry name" value="CarD_TRCF_RID"/>
    <property type="match status" value="1"/>
</dbReference>
<dbReference type="Gene3D" id="2.40.10.170">
    <property type="match status" value="1"/>
</dbReference>
<dbReference type="Pfam" id="PF17757">
    <property type="entry name" value="UvrB_inter"/>
    <property type="match status" value="1"/>
</dbReference>
<dbReference type="InterPro" id="IPR004576">
    <property type="entry name" value="Mfd"/>
</dbReference>
<evidence type="ECO:0000256" key="6">
    <source>
        <dbReference type="ARBA" id="ARBA00022806"/>
    </source>
</evidence>
<evidence type="ECO:0000256" key="10">
    <source>
        <dbReference type="ARBA" id="ARBA00061104"/>
    </source>
</evidence>
<dbReference type="GO" id="GO:0000716">
    <property type="term" value="P:transcription-coupled nucleotide-excision repair, DNA damage recognition"/>
    <property type="evidence" value="ECO:0007669"/>
    <property type="project" value="UniProtKB-UniRule"/>
</dbReference>
<dbReference type="InterPro" id="IPR001650">
    <property type="entry name" value="Helicase_C-like"/>
</dbReference>
<comment type="similarity">
    <text evidence="11 13">In the C-terminal section; belongs to the helicase family. RecG subfamily.</text>
</comment>
<dbReference type="GO" id="GO:0016787">
    <property type="term" value="F:hydrolase activity"/>
    <property type="evidence" value="ECO:0007669"/>
    <property type="project" value="UniProtKB-KW"/>
</dbReference>
<sequence length="1261" mass="134826">MLLTALLPPLLADADIARTVRAASSRQRSDRSLVVAPGARPAVLAAMTLGEEGVDRVAGGEGGAASSANASGTPLLVVTATGREAEETALALRSYLPADDVAVMPAWETLPHERLSPRADTVAQRLSVLRRLAHPEEGGAIRVLVVPVRALLAPVIAGLGELEPVRLAPGLAVGLEETARRLEAAAYTRVDMVESRGEYAVRGGILDVFPPSEPRPVRVDFFGDEIDEVSSFAVADQRTIEALASVTATACRELVLTGEVRGRAAALTEAVPGAADMLEKISQGIAVEGMESLAPVLVDKMIPLLDLVGDRLTVLLEPERVRKRAEDLTATTAEFLAAAWTSAASGGTVPVDLSAAAFAHLAEARALALSTNRGWWSFTALASGPEATRLDLSDPRTYRGELERAVSDLGQWARQGWTVVVATDGPGPGRRMAQLLGDGGVPARIVDQLSEAAELGREVDWVPAPAASAEDEADETVSPVGGAAGAAADDPASGPGDGVVRVTRASAGHGFLAEGLRLALIAESDLTGRASAGPRERRSLPARRARRSVDPLSLRAGDLVVHAQHGVGRFIELSRRTVGGARSSATREYLVIEYAPSKRGQPGDRLLVPTDALDQVTKYVGGDSPALSKMGGADWAKTKSRARKAVREIAGELVRLYAARAATTGHAFSADTPWQAELEEAFPYTETPDQLSTIDEVKADMEKAQPMDRLVCGDVGYGKTEIAVRAAFKAVQDGKQVAVLVPTTLLVSQHAETFTERYAGFPVTVRALSRFQDAAESAEVLQGLEKGTVDVVVGTHRLITGQVRFKDLGLVIIDEEQRFGVEHKETLKALRTNVDVLSMSATPIPRTLEMAVTGLREMSTLATPPEDRHPILTYVGAYETKQVSAAIRRELLREGQVFFVHNRVEDIDATAARLAELVPEARVATAHGQMNEHQLEAVIDSFWRKETDVLVCTTIVETGLDVSNANTLIVDRADRMGLSQLHQLRGRVGRGRERAYAYFLYPSDRPLTETALERLRTIASNTDLGAGMQVAMKDLEIRGSGNLLGGEQSGHIAGVGFDLYVRMVSEAVSAYKKALARSGKAGADAVGFEEGDDEDVELRIELPVDATVPEDYIPHERLRLEAYTKFAAARSGEQVDDVLEELADRYGPVPEATARLAALARLRALAAELGVREIVAQGKSVRFAPVDLPESARMKVTRLYPGTVLKPATRTIVVPAPGTNRMGGAALSGEEVVRWAEVLLHAVVEGDAAYETEATTYRKRR</sequence>
<dbReference type="PANTHER" id="PTHR47964">
    <property type="entry name" value="ATP-DEPENDENT DNA HELICASE HOMOLOG RECG, CHLOROPLASTIC"/>
    <property type="match status" value="1"/>
</dbReference>
<keyword evidence="5 13" id="KW-0378">Hydrolase</keyword>
<dbReference type="SUPFAM" id="SSF141259">
    <property type="entry name" value="CarD-like"/>
    <property type="match status" value="1"/>
</dbReference>
<dbReference type="CDD" id="cd17991">
    <property type="entry name" value="DEXHc_TRCF"/>
    <property type="match status" value="1"/>
</dbReference>
<dbReference type="InterPro" id="IPR027417">
    <property type="entry name" value="P-loop_NTPase"/>
</dbReference>
<dbReference type="PANTHER" id="PTHR47964:SF1">
    <property type="entry name" value="ATP-DEPENDENT DNA HELICASE HOMOLOG RECG, CHLOROPLASTIC"/>
    <property type="match status" value="1"/>
</dbReference>
<evidence type="ECO:0000259" key="16">
    <source>
        <dbReference type="PROSITE" id="PS51194"/>
    </source>
</evidence>
<dbReference type="GO" id="GO:0003684">
    <property type="term" value="F:damaged DNA binding"/>
    <property type="evidence" value="ECO:0007669"/>
    <property type="project" value="InterPro"/>
</dbReference>
<comment type="caution">
    <text evidence="17">The sequence shown here is derived from an EMBL/GenBank/DDBJ whole genome shotgun (WGS) entry which is preliminary data.</text>
</comment>
<accession>A0A508A5H1</accession>
<dbReference type="InterPro" id="IPR041471">
    <property type="entry name" value="UvrB_inter"/>
</dbReference>
<dbReference type="Gene3D" id="3.40.50.300">
    <property type="entry name" value="P-loop containing nucleotide triphosphate hydrolases"/>
    <property type="match status" value="2"/>
</dbReference>
<keyword evidence="2 13" id="KW-0963">Cytoplasm</keyword>
<dbReference type="InterPro" id="IPR011545">
    <property type="entry name" value="DEAD/DEAH_box_helicase_dom"/>
</dbReference>
<feature type="region of interest" description="Disordered" evidence="14">
    <location>
        <begin position="466"/>
        <end position="499"/>
    </location>
</feature>
<feature type="domain" description="Helicase C-terminal" evidence="16">
    <location>
        <begin position="886"/>
        <end position="1036"/>
    </location>
</feature>
<organism evidence="17 18">
    <name type="scientific">Actinomyces johnsonii</name>
    <dbReference type="NCBI Taxonomy" id="544581"/>
    <lineage>
        <taxon>Bacteria</taxon>
        <taxon>Bacillati</taxon>
        <taxon>Actinomycetota</taxon>
        <taxon>Actinomycetes</taxon>
        <taxon>Actinomycetales</taxon>
        <taxon>Actinomycetaceae</taxon>
        <taxon>Actinomyces</taxon>
    </lineage>
</organism>
<dbReference type="Gene3D" id="3.90.1150.50">
    <property type="entry name" value="Transcription-repair-coupling factor, D7 domain"/>
    <property type="match status" value="1"/>
</dbReference>
<evidence type="ECO:0000313" key="17">
    <source>
        <dbReference type="EMBL" id="TQD43098.1"/>
    </source>
</evidence>
<comment type="subcellular location">
    <subcellularLocation>
        <location evidence="1 13">Cytoplasm</location>
    </subcellularLocation>
</comment>
<evidence type="ECO:0000256" key="5">
    <source>
        <dbReference type="ARBA" id="ARBA00022801"/>
    </source>
</evidence>
<dbReference type="NCBIfam" id="TIGR00580">
    <property type="entry name" value="mfd"/>
    <property type="match status" value="1"/>
</dbReference>
<evidence type="ECO:0000256" key="2">
    <source>
        <dbReference type="ARBA" id="ARBA00022490"/>
    </source>
</evidence>
<dbReference type="AlphaFoldDB" id="A0A508A5H1"/>
<gene>
    <name evidence="13 17" type="primary">mfd</name>
    <name evidence="17" type="ORF">FK256_07355</name>
</gene>
<dbReference type="InterPro" id="IPR047112">
    <property type="entry name" value="RecG/Mfd"/>
</dbReference>
<dbReference type="InterPro" id="IPR005118">
    <property type="entry name" value="TRCF_C"/>
</dbReference>
<dbReference type="Pfam" id="PF03461">
    <property type="entry name" value="TRCF"/>
    <property type="match status" value="1"/>
</dbReference>
<dbReference type="GO" id="GO:0006355">
    <property type="term" value="P:regulation of DNA-templated transcription"/>
    <property type="evidence" value="ECO:0007669"/>
    <property type="project" value="UniProtKB-UniRule"/>
</dbReference>
<keyword evidence="3 13" id="KW-0547">Nucleotide-binding</keyword>
<proteinExistence type="inferred from homology"/>
<keyword evidence="4 13" id="KW-0227">DNA damage</keyword>
<dbReference type="Pfam" id="PF00270">
    <property type="entry name" value="DEAD"/>
    <property type="match status" value="1"/>
</dbReference>
<evidence type="ECO:0000256" key="7">
    <source>
        <dbReference type="ARBA" id="ARBA00022840"/>
    </source>
</evidence>
<dbReference type="Gene3D" id="3.30.2060.10">
    <property type="entry name" value="Penicillin-binding protein 1b domain"/>
    <property type="match status" value="1"/>
</dbReference>
<dbReference type="InterPro" id="IPR036101">
    <property type="entry name" value="CarD-like/TRCF_RID_sf"/>
</dbReference>
<dbReference type="InterPro" id="IPR014001">
    <property type="entry name" value="Helicase_ATP-bd"/>
</dbReference>
<dbReference type="PROSITE" id="PS51194">
    <property type="entry name" value="HELICASE_CTER"/>
    <property type="match status" value="1"/>
</dbReference>
<dbReference type="SUPFAM" id="SSF143517">
    <property type="entry name" value="TRCF domain-like"/>
    <property type="match status" value="1"/>
</dbReference>
<dbReference type="EC" id="3.6.4.-" evidence="13"/>
<dbReference type="FunFam" id="3.40.50.300:FF:000546">
    <property type="entry name" value="Transcription-repair-coupling factor"/>
    <property type="match status" value="1"/>
</dbReference>
<evidence type="ECO:0000313" key="18">
    <source>
        <dbReference type="Proteomes" id="UP000319010"/>
    </source>
</evidence>
<name>A0A508A5H1_9ACTO</name>
<dbReference type="InterPro" id="IPR037235">
    <property type="entry name" value="TRCF-like_C_D7"/>
</dbReference>
<dbReference type="GO" id="GO:0005737">
    <property type="term" value="C:cytoplasm"/>
    <property type="evidence" value="ECO:0007669"/>
    <property type="project" value="UniProtKB-SubCell"/>
</dbReference>
<feature type="compositionally biased region" description="Low complexity" evidence="14">
    <location>
        <begin position="477"/>
        <end position="499"/>
    </location>
</feature>
<evidence type="ECO:0000256" key="14">
    <source>
        <dbReference type="SAM" id="MobiDB-lite"/>
    </source>
</evidence>
<dbReference type="EMBL" id="VICB01000010">
    <property type="protein sequence ID" value="TQD43098.1"/>
    <property type="molecule type" value="Genomic_DNA"/>
</dbReference>
<evidence type="ECO:0000259" key="15">
    <source>
        <dbReference type="PROSITE" id="PS51192"/>
    </source>
</evidence>
<dbReference type="SUPFAM" id="SSF52540">
    <property type="entry name" value="P-loop containing nucleoside triphosphate hydrolases"/>
    <property type="match status" value="3"/>
</dbReference>
<evidence type="ECO:0000256" key="1">
    <source>
        <dbReference type="ARBA" id="ARBA00004496"/>
    </source>
</evidence>
<evidence type="ECO:0000256" key="11">
    <source>
        <dbReference type="ARBA" id="ARBA00061399"/>
    </source>
</evidence>
<keyword evidence="7 13" id="KW-0067">ATP-binding</keyword>
<dbReference type="SMART" id="SM01058">
    <property type="entry name" value="CarD_TRCF"/>
    <property type="match status" value="1"/>
</dbReference>
<evidence type="ECO:0000256" key="8">
    <source>
        <dbReference type="ARBA" id="ARBA00023125"/>
    </source>
</evidence>
<keyword evidence="6" id="KW-0347">Helicase</keyword>
<reference evidence="17 18" key="1">
    <citation type="submission" date="2019-06" db="EMBL/GenBank/DDBJ databases">
        <title>Draft genome sequence of Actinomyces johnsonii CCUG 34287T.</title>
        <authorList>
            <person name="Salva-Serra F."/>
            <person name="Cardew S."/>
            <person name="Moore E."/>
        </authorList>
    </citation>
    <scope>NUCLEOTIDE SEQUENCE [LARGE SCALE GENOMIC DNA]</scope>
    <source>
        <strain evidence="17 18">CCUG 34287</strain>
    </source>
</reference>
<dbReference type="Proteomes" id="UP000319010">
    <property type="component" value="Unassembled WGS sequence"/>
</dbReference>
<dbReference type="HAMAP" id="MF_00969">
    <property type="entry name" value="TRCF"/>
    <property type="match status" value="1"/>
</dbReference>
<evidence type="ECO:0000256" key="4">
    <source>
        <dbReference type="ARBA" id="ARBA00022763"/>
    </source>
</evidence>
<evidence type="ECO:0000256" key="9">
    <source>
        <dbReference type="ARBA" id="ARBA00023204"/>
    </source>
</evidence>
<dbReference type="GO" id="GO:0005524">
    <property type="term" value="F:ATP binding"/>
    <property type="evidence" value="ECO:0007669"/>
    <property type="project" value="UniProtKB-UniRule"/>
</dbReference>
<keyword evidence="9 13" id="KW-0234">DNA repair</keyword>
<dbReference type="InterPro" id="IPR003711">
    <property type="entry name" value="CarD-like/TRCF_RID"/>
</dbReference>
<evidence type="ECO:0000256" key="3">
    <source>
        <dbReference type="ARBA" id="ARBA00022741"/>
    </source>
</evidence>
<feature type="domain" description="Helicase ATP-binding" evidence="15">
    <location>
        <begin position="700"/>
        <end position="861"/>
    </location>
</feature>
<dbReference type="SMART" id="SM00487">
    <property type="entry name" value="DEXDc"/>
    <property type="match status" value="1"/>
</dbReference>
<comment type="function">
    <text evidence="13">Couples transcription and DNA repair by recognizing RNA polymerase (RNAP) stalled at DNA lesions. Mediates ATP-dependent release of RNAP and its truncated transcript from the DNA, and recruitment of nucleotide excision repair machinery to the damaged site.</text>
</comment>
<dbReference type="SMART" id="SM00982">
    <property type="entry name" value="TRCF"/>
    <property type="match status" value="1"/>
</dbReference>
<evidence type="ECO:0000256" key="13">
    <source>
        <dbReference type="HAMAP-Rule" id="MF_00969"/>
    </source>
</evidence>
<keyword evidence="8 13" id="KW-0238">DNA-binding</keyword>
<dbReference type="FunFam" id="3.40.50.300:FF:000300">
    <property type="entry name" value="Transcription-repair-coupling factor"/>
    <property type="match status" value="1"/>
</dbReference>
<protein>
    <recommendedName>
        <fullName evidence="12 13">Transcription-repair-coupling factor</fullName>
        <shortName evidence="13">TRCF</shortName>
        <ecNumber evidence="13">3.6.4.-</ecNumber>
    </recommendedName>
</protein>
<dbReference type="SMART" id="SM00490">
    <property type="entry name" value="HELICc"/>
    <property type="match status" value="1"/>
</dbReference>
<dbReference type="Gene3D" id="3.40.50.11180">
    <property type="match status" value="1"/>
</dbReference>
<dbReference type="PROSITE" id="PS51192">
    <property type="entry name" value="HELICASE_ATP_BIND_1"/>
    <property type="match status" value="1"/>
</dbReference>
<comment type="similarity">
    <text evidence="10 13">In the N-terminal section; belongs to the UvrB family.</text>
</comment>
<evidence type="ECO:0000256" key="12">
    <source>
        <dbReference type="ARBA" id="ARBA00070128"/>
    </source>
</evidence>